<evidence type="ECO:0008006" key="3">
    <source>
        <dbReference type="Google" id="ProtNLM"/>
    </source>
</evidence>
<evidence type="ECO:0000313" key="1">
    <source>
        <dbReference type="EMBL" id="MBJ6363685.1"/>
    </source>
</evidence>
<accession>A0A934MMS8</accession>
<comment type="caution">
    <text evidence="1">The sequence shown here is derived from an EMBL/GenBank/DDBJ whole genome shotgun (WGS) entry which is preliminary data.</text>
</comment>
<keyword evidence="2" id="KW-1185">Reference proteome</keyword>
<evidence type="ECO:0000313" key="2">
    <source>
        <dbReference type="Proteomes" id="UP000640274"/>
    </source>
</evidence>
<name>A0A934MMS8_9BACL</name>
<organism evidence="1 2">
    <name type="scientific">Paenibacillus roseus</name>
    <dbReference type="NCBI Taxonomy" id="2798579"/>
    <lineage>
        <taxon>Bacteria</taxon>
        <taxon>Bacillati</taxon>
        <taxon>Bacillota</taxon>
        <taxon>Bacilli</taxon>
        <taxon>Bacillales</taxon>
        <taxon>Paenibacillaceae</taxon>
        <taxon>Paenibacillus</taxon>
    </lineage>
</organism>
<dbReference type="Proteomes" id="UP000640274">
    <property type="component" value="Unassembled WGS sequence"/>
</dbReference>
<protein>
    <recommendedName>
        <fullName evidence="3">Type II restriction enzyme</fullName>
    </recommendedName>
</protein>
<proteinExistence type="predicted"/>
<dbReference type="AlphaFoldDB" id="A0A934MMS8"/>
<dbReference type="RefSeq" id="WP_199021210.1">
    <property type="nucleotide sequence ID" value="NZ_JAELUP010000103.1"/>
</dbReference>
<gene>
    <name evidence="1" type="ORF">JFN88_20960</name>
</gene>
<sequence length="412" mass="47308">MDTTIHRYKNDGESVYHTWFLNNDDRLKAFRTIRKSLSKVIFEIENENFGNDFKGSSLETVITAISEQKQVFEGAAHAFFWKPKLRIPDIYENESNKRAFGRFLKSCLEASNEAQIVNEIRLLDSLKIKGLGPAVANILYFLQPTLFPPFNTAIVNGFNLLFQQKIKLGSWEAYLQMRDIIIQENNRQKNALSKDLGAFAGLLFEIGNNRLIIEQNADQYIESLLEKQTKANAKRHKEVAADEHEEHTHSEMQYYLAKLGQSLGYKVWVARNDHKRQWNGVRIGEFSMKELQLPHLPPAVYDTVSLIDILWIDDENKIIGGFEVEKSTSIYSGILRLNDLSLSIEEEVSHFYLVAPENREKEIKAQLLRPSFQTAGSLSIAYILFKDLRCDCEAMCKFGHDASVLKKISKCC</sequence>
<dbReference type="EMBL" id="JAELUP010000103">
    <property type="protein sequence ID" value="MBJ6363685.1"/>
    <property type="molecule type" value="Genomic_DNA"/>
</dbReference>
<reference evidence="1" key="1">
    <citation type="submission" date="2020-12" db="EMBL/GenBank/DDBJ databases">
        <authorList>
            <person name="Huq M.A."/>
        </authorList>
    </citation>
    <scope>NUCLEOTIDE SEQUENCE</scope>
    <source>
        <strain evidence="1">MAHUQ-46</strain>
    </source>
</reference>